<keyword evidence="1" id="KW-1133">Transmembrane helix</keyword>
<proteinExistence type="predicted"/>
<evidence type="ECO:0000256" key="1">
    <source>
        <dbReference type="SAM" id="Phobius"/>
    </source>
</evidence>
<dbReference type="AlphaFoldDB" id="G5J7F4"/>
<accession>G5J7F4</accession>
<dbReference type="Proteomes" id="UP000003477">
    <property type="component" value="Unassembled WGS sequence"/>
</dbReference>
<sequence>MSILTQKLIGGKEMINVGKILVFLAIGIVVAKFVASFFGKGNIPWLNKLVTLILFTFIGFEVYQIGQLLVNKP</sequence>
<dbReference type="EMBL" id="AESD01000500">
    <property type="protein sequence ID" value="EHJ11880.1"/>
    <property type="molecule type" value="Genomic_DNA"/>
</dbReference>
<keyword evidence="1" id="KW-0812">Transmembrane</keyword>
<gene>
    <name evidence="2" type="ORF">CWATWH0003_3394</name>
</gene>
<reference evidence="2 3" key="1">
    <citation type="journal article" date="2011" name="Front. Microbiol.">
        <title>Two Strains of Crocosphaera watsonii with Highly Conserved Genomes are Distinguished by Strain-Specific Features.</title>
        <authorList>
            <person name="Bench S.R."/>
            <person name="Ilikchyan I.N."/>
            <person name="Tripp H.J."/>
            <person name="Zehr J.P."/>
        </authorList>
    </citation>
    <scope>NUCLEOTIDE SEQUENCE [LARGE SCALE GENOMIC DNA]</scope>
    <source>
        <strain evidence="2 3">WH 0003</strain>
    </source>
</reference>
<feature type="transmembrane region" description="Helical" evidence="1">
    <location>
        <begin position="45"/>
        <end position="63"/>
    </location>
</feature>
<organism evidence="2 3">
    <name type="scientific">Crocosphaera watsonii WH 0003</name>
    <dbReference type="NCBI Taxonomy" id="423471"/>
    <lineage>
        <taxon>Bacteria</taxon>
        <taxon>Bacillati</taxon>
        <taxon>Cyanobacteriota</taxon>
        <taxon>Cyanophyceae</taxon>
        <taxon>Oscillatoriophycideae</taxon>
        <taxon>Chroococcales</taxon>
        <taxon>Aphanothecaceae</taxon>
        <taxon>Crocosphaera</taxon>
    </lineage>
</organism>
<dbReference type="PATRIC" id="fig|423471.3.peg.3189"/>
<keyword evidence="1" id="KW-0472">Membrane</keyword>
<name>G5J7F4_CROWT</name>
<protein>
    <submittedName>
        <fullName evidence="2">Uncharacterized protein</fullName>
    </submittedName>
</protein>
<evidence type="ECO:0000313" key="3">
    <source>
        <dbReference type="Proteomes" id="UP000003477"/>
    </source>
</evidence>
<comment type="caution">
    <text evidence="2">The sequence shown here is derived from an EMBL/GenBank/DDBJ whole genome shotgun (WGS) entry which is preliminary data.</text>
</comment>
<evidence type="ECO:0000313" key="2">
    <source>
        <dbReference type="EMBL" id="EHJ11880.1"/>
    </source>
</evidence>
<feature type="transmembrane region" description="Helical" evidence="1">
    <location>
        <begin position="20"/>
        <end position="39"/>
    </location>
</feature>